<proteinExistence type="predicted"/>
<dbReference type="Pfam" id="PF19501">
    <property type="entry name" value="PcRGLX_1st"/>
    <property type="match status" value="1"/>
</dbReference>
<evidence type="ECO:0000259" key="2">
    <source>
        <dbReference type="Pfam" id="PF21345"/>
    </source>
</evidence>
<keyword evidence="5" id="KW-1185">Reference proteome</keyword>
<dbReference type="InterPro" id="IPR048329">
    <property type="entry name" value="PcRGLX_1st"/>
</dbReference>
<dbReference type="Pfam" id="PF21346">
    <property type="entry name" value="PcRGLX_3rd"/>
    <property type="match status" value="1"/>
</dbReference>
<evidence type="ECO:0000313" key="4">
    <source>
        <dbReference type="EMBL" id="MBC2605017.1"/>
    </source>
</evidence>
<protein>
    <submittedName>
        <fullName evidence="4">Tat pathway signal sequence domain protein</fullName>
    </submittedName>
</protein>
<gene>
    <name evidence="4" type="ORF">H5P27_03075</name>
</gene>
<sequence length="898" mass="100071">MNRRDFLIKSAFAAAVPLAMSGTTQSLFARPATKKPKAGEKAISWLDGEAPEAMEGSTWGLPWPQGELQTEDALTLKNEAGEELPLQTWTTAYWPDGSVKWTGHAIAATSAASQTLFVAKGNPVKPASPTLVTDRGAYLTVETGPIRCVIPAHGDVIFTSIERNGRAMAENARLIGYRQSKPEFEAGEAHDTESFLGRTKKVEIEQSGPVRAVIKVTGTHLTPAGREWLPFTLRLYFYAGSESVRMSHTFVYDTDGKSDFIKGMGLRFDVPMVDEQHQRHVRFAGEGKGLWGEAIRGITGLRRDPGQAVREAQIAGLPTPPLEEWDERVSSRMQYIPTWGDFSLSQESANGFTLRKRTKPGHGWIDVDQGNRAAGVAYIGGISGGVLFGMRDFWQLHPAKLDIRNANTDLAEATVWIWSPDAPAMDTRFYHDGMGMDTYEEQYDGGLAITYEDYEPDLGSAYGVARTTDFTLCVVEATPSRERTTALAESISMPAMLTATPEYYLASGVFGSLWSLPDRSTEAKKEIEDRLDWAVQYYKSQIEQRHWYGFWNYGDVMHTYDRDRHVWRYDVGGFAWDNSELSPDLWLWYSFLRTGRRDDFRIAEAMTRHNRDVDIYHVGKYAGLGSRHNVQHWGCSAKQLRISTSAYRRFHYFLTADERTGDVLNEVTEADRQLANLVPTRKLKGRTATPSATRMGIGTDFGSTAANWLTAWERTGDPKYGGWLKDAMSKIGGHPLGFFAGDFGYNPDTKKLLPPEHSQPGVSHLSAVFGLVEICAELIQLIDDDSFRDAWLQYCTLYNAPAEEQKAVLGTSFRPNLVQAHSRLTAYAAQQTDNKKLAERAWVEFSKEWGGKKTIGTNHLEGPNVLNPVDEAAWVSTNDSSQWGLAAIQNLALASEAQ</sequence>
<dbReference type="InterPro" id="IPR048331">
    <property type="entry name" value="PcRGLX/YetA_3rd"/>
</dbReference>
<feature type="domain" description="PcRGLX/YetA-like central beta-sandwich" evidence="2">
    <location>
        <begin position="132"/>
        <end position="488"/>
    </location>
</feature>
<feature type="domain" description="PcRGLX/YetA-like N-terminal RIFT barrel" evidence="1">
    <location>
        <begin position="42"/>
        <end position="119"/>
    </location>
</feature>
<dbReference type="PANTHER" id="PTHR40081:SF1">
    <property type="entry name" value="TAT PATHWAY SIGNAL SEQUENCE DOMAIN PROTEIN"/>
    <property type="match status" value="1"/>
</dbReference>
<dbReference type="PANTHER" id="PTHR40081">
    <property type="entry name" value="CONCANAVALIN A-LIKE LECTIN/GLUCANASE"/>
    <property type="match status" value="1"/>
</dbReference>
<dbReference type="AlphaFoldDB" id="A0A7X1E8P9"/>
<organism evidence="4 5">
    <name type="scientific">Pelagicoccus albus</name>
    <dbReference type="NCBI Taxonomy" id="415222"/>
    <lineage>
        <taxon>Bacteria</taxon>
        <taxon>Pseudomonadati</taxon>
        <taxon>Verrucomicrobiota</taxon>
        <taxon>Opitutia</taxon>
        <taxon>Puniceicoccales</taxon>
        <taxon>Pelagicoccaceae</taxon>
        <taxon>Pelagicoccus</taxon>
    </lineage>
</organism>
<reference evidence="4 5" key="1">
    <citation type="submission" date="2020-07" db="EMBL/GenBank/DDBJ databases">
        <authorList>
            <person name="Feng X."/>
        </authorList>
    </citation>
    <scope>NUCLEOTIDE SEQUENCE [LARGE SCALE GENOMIC DNA]</scope>
    <source>
        <strain evidence="4 5">JCM23202</strain>
    </source>
</reference>
<dbReference type="InterPro" id="IPR045793">
    <property type="entry name" value="PcRGLX/YetA-like"/>
</dbReference>
<feature type="domain" description="PcRGLX/YetA-like C-terminal alpha/alpha toroid" evidence="3">
    <location>
        <begin position="494"/>
        <end position="896"/>
    </location>
</feature>
<dbReference type="Pfam" id="PF21345">
    <property type="entry name" value="PcRGLX_2nd"/>
    <property type="match status" value="1"/>
</dbReference>
<evidence type="ECO:0000259" key="3">
    <source>
        <dbReference type="Pfam" id="PF21346"/>
    </source>
</evidence>
<dbReference type="EMBL" id="JACHVC010000005">
    <property type="protein sequence ID" value="MBC2605017.1"/>
    <property type="molecule type" value="Genomic_DNA"/>
</dbReference>
<accession>A0A7X1E8P9</accession>
<dbReference type="RefSeq" id="WP_185658902.1">
    <property type="nucleotide sequence ID" value="NZ_CAWPOO010000005.1"/>
</dbReference>
<evidence type="ECO:0000259" key="1">
    <source>
        <dbReference type="Pfam" id="PF19501"/>
    </source>
</evidence>
<name>A0A7X1E8P9_9BACT</name>
<dbReference type="Proteomes" id="UP000526501">
    <property type="component" value="Unassembled WGS sequence"/>
</dbReference>
<comment type="caution">
    <text evidence="4">The sequence shown here is derived from an EMBL/GenBank/DDBJ whole genome shotgun (WGS) entry which is preliminary data.</text>
</comment>
<dbReference type="InterPro" id="IPR048330">
    <property type="entry name" value="PcRGLX/YetA_2nd"/>
</dbReference>
<evidence type="ECO:0000313" key="5">
    <source>
        <dbReference type="Proteomes" id="UP000526501"/>
    </source>
</evidence>